<dbReference type="InterPro" id="IPR034660">
    <property type="entry name" value="DinB/YfiT-like"/>
</dbReference>
<dbReference type="AlphaFoldDB" id="A0A919DH85"/>
<gene>
    <name evidence="1" type="ORF">GCM10007167_25030</name>
</gene>
<keyword evidence="2" id="KW-1185">Reference proteome</keyword>
<reference evidence="1" key="2">
    <citation type="submission" date="2020-09" db="EMBL/GenBank/DDBJ databases">
        <authorList>
            <person name="Sun Q."/>
            <person name="Kim S."/>
        </authorList>
    </citation>
    <scope>NUCLEOTIDE SEQUENCE</scope>
    <source>
        <strain evidence="1">KCTC 32020</strain>
    </source>
</reference>
<dbReference type="Proteomes" id="UP000636453">
    <property type="component" value="Unassembled WGS sequence"/>
</dbReference>
<evidence type="ECO:0008006" key="3">
    <source>
        <dbReference type="Google" id="ProtNLM"/>
    </source>
</evidence>
<name>A0A919DH85_9GAMM</name>
<dbReference type="Gene3D" id="1.20.120.450">
    <property type="entry name" value="dinb family like domain"/>
    <property type="match status" value="1"/>
</dbReference>
<dbReference type="RefSeq" id="WP_146474136.1">
    <property type="nucleotide sequence ID" value="NZ_BNCF01000017.1"/>
</dbReference>
<proteinExistence type="predicted"/>
<reference evidence="1" key="1">
    <citation type="journal article" date="2014" name="Int. J. Syst. Evol. Microbiol.">
        <title>Complete genome sequence of Corynebacterium casei LMG S-19264T (=DSM 44701T), isolated from a smear-ripened cheese.</title>
        <authorList>
            <consortium name="US DOE Joint Genome Institute (JGI-PGF)"/>
            <person name="Walter F."/>
            <person name="Albersmeier A."/>
            <person name="Kalinowski J."/>
            <person name="Ruckert C."/>
        </authorList>
    </citation>
    <scope>NUCLEOTIDE SEQUENCE</scope>
    <source>
        <strain evidence="1">KCTC 32020</strain>
    </source>
</reference>
<evidence type="ECO:0000313" key="2">
    <source>
        <dbReference type="Proteomes" id="UP000636453"/>
    </source>
</evidence>
<organism evidence="1 2">
    <name type="scientific">Vulcaniibacterium thermophilum</name>
    <dbReference type="NCBI Taxonomy" id="1169913"/>
    <lineage>
        <taxon>Bacteria</taxon>
        <taxon>Pseudomonadati</taxon>
        <taxon>Pseudomonadota</taxon>
        <taxon>Gammaproteobacteria</taxon>
        <taxon>Lysobacterales</taxon>
        <taxon>Lysobacteraceae</taxon>
        <taxon>Vulcaniibacterium</taxon>
    </lineage>
</organism>
<dbReference type="OrthoDB" id="338237at2"/>
<dbReference type="InterPro" id="IPR018531">
    <property type="entry name" value="DUF1993"/>
</dbReference>
<comment type="caution">
    <text evidence="1">The sequence shown here is derived from an EMBL/GenBank/DDBJ whole genome shotgun (WGS) entry which is preliminary data.</text>
</comment>
<dbReference type="Pfam" id="PF09351">
    <property type="entry name" value="DUF1993"/>
    <property type="match status" value="1"/>
</dbReference>
<dbReference type="PANTHER" id="PTHR36922:SF1">
    <property type="entry name" value="DUF1993 DOMAIN-CONTAINING PROTEIN"/>
    <property type="match status" value="1"/>
</dbReference>
<protein>
    <recommendedName>
        <fullName evidence="3">DUF1993 domain-containing protein</fullName>
    </recommendedName>
</protein>
<dbReference type="SUPFAM" id="SSF109854">
    <property type="entry name" value="DinB/YfiT-like putative metalloenzymes"/>
    <property type="match status" value="1"/>
</dbReference>
<accession>A0A919DH85</accession>
<evidence type="ECO:0000313" key="1">
    <source>
        <dbReference type="EMBL" id="GHE42164.1"/>
    </source>
</evidence>
<sequence>MSLSMYDASAPVFVRALGQLRHVLRKADEHARAQGWDPQVLLQMRLYPDMFPLLRQVQIATDMAKNAMARLAGVEPLRFEDDETAFAQLDARIERAIAYIGGFTPDQLEGSATRPVTVPTRSRGDLHFLGRDYLFGWTIPNLYFHIATAYGLLRHAGVPLGKADFLGPVGTGPVR</sequence>
<dbReference type="PANTHER" id="PTHR36922">
    <property type="entry name" value="BLL2446 PROTEIN"/>
    <property type="match status" value="1"/>
</dbReference>
<dbReference type="EMBL" id="BNCF01000017">
    <property type="protein sequence ID" value="GHE42164.1"/>
    <property type="molecule type" value="Genomic_DNA"/>
</dbReference>